<proteinExistence type="predicted"/>
<dbReference type="EMBL" id="MN739157">
    <property type="protein sequence ID" value="QHS91263.1"/>
    <property type="molecule type" value="Genomic_DNA"/>
</dbReference>
<sequence length="109" mass="12481">MSTPAKTPLTTAQKYAKINLTAELRREAHLRAMEILRECASGTPEWEPVCQPMPLPEPIVWRLSELVALPVEEPEKVPQKAEDIVQVYQPMEQLKKTPFYPSLKTPITW</sequence>
<evidence type="ECO:0000313" key="1">
    <source>
        <dbReference type="EMBL" id="QHS91263.1"/>
    </source>
</evidence>
<accession>A0A6C0BIU8</accession>
<dbReference type="AlphaFoldDB" id="A0A6C0BIU8"/>
<organism evidence="1">
    <name type="scientific">viral metagenome</name>
    <dbReference type="NCBI Taxonomy" id="1070528"/>
    <lineage>
        <taxon>unclassified sequences</taxon>
        <taxon>metagenomes</taxon>
        <taxon>organismal metagenomes</taxon>
    </lineage>
</organism>
<protein>
    <submittedName>
        <fullName evidence="1">Uncharacterized protein</fullName>
    </submittedName>
</protein>
<name>A0A6C0BIU8_9ZZZZ</name>
<reference evidence="1" key="1">
    <citation type="journal article" date="2020" name="Nature">
        <title>Giant virus diversity and host interactions through global metagenomics.</title>
        <authorList>
            <person name="Schulz F."/>
            <person name="Roux S."/>
            <person name="Paez-Espino D."/>
            <person name="Jungbluth S."/>
            <person name="Walsh D.A."/>
            <person name="Denef V.J."/>
            <person name="McMahon K.D."/>
            <person name="Konstantinidis K.T."/>
            <person name="Eloe-Fadrosh E.A."/>
            <person name="Kyrpides N.C."/>
            <person name="Woyke T."/>
        </authorList>
    </citation>
    <scope>NUCLEOTIDE SEQUENCE</scope>
    <source>
        <strain evidence="1">GVMAG-M-3300013004-44</strain>
    </source>
</reference>